<dbReference type="PROSITE" id="PS51173">
    <property type="entry name" value="CBM2"/>
    <property type="match status" value="1"/>
</dbReference>
<dbReference type="InterPro" id="IPR001547">
    <property type="entry name" value="Glyco_hydro_5"/>
</dbReference>
<keyword evidence="5 8" id="KW-0119">Carbohydrate metabolism</keyword>
<dbReference type="Pfam" id="PF00553">
    <property type="entry name" value="CBM_2"/>
    <property type="match status" value="1"/>
</dbReference>
<proteinExistence type="inferred from homology"/>
<evidence type="ECO:0000256" key="9">
    <source>
        <dbReference type="SAM" id="MobiDB-lite"/>
    </source>
</evidence>
<keyword evidence="3 8" id="KW-0378">Hydrolase</keyword>
<dbReference type="SUPFAM" id="SSF51445">
    <property type="entry name" value="(Trans)glycosidases"/>
    <property type="match status" value="1"/>
</dbReference>
<dbReference type="PANTHER" id="PTHR34142">
    <property type="entry name" value="ENDO-BETA-1,4-GLUCANASE A"/>
    <property type="match status" value="1"/>
</dbReference>
<comment type="catalytic activity">
    <reaction evidence="1 8">
        <text>Endohydrolysis of (1-&gt;4)-beta-D-glucosidic linkages in cellulose, lichenin and cereal beta-D-glucans.</text>
        <dbReference type="EC" id="3.2.1.4"/>
    </reaction>
</comment>
<gene>
    <name evidence="12" type="ORF">L9G74_09805</name>
</gene>
<dbReference type="Proteomes" id="UP001201549">
    <property type="component" value="Unassembled WGS sequence"/>
</dbReference>
<sequence>MALKIGKSMIAAALVSAGVSSMAYADVPPLTVENGQILSGGEQKSFAGNSFFWSNTGWGQEKMYNANVVSWLKQDWHSTIVRVALGADEGGSYIDDPASNLARIRTVVDAAIANDMYVIIDFHSHHAQDKKAAAIQFFTQMAEQYGDHNNVIYEIYNEPLQVSWSNVIKPYAVDVINAIRAIDPDNLIVVGTPTWSQDVDVASQDPIAGSNIAYALHFYAGSHGQFLRDKALTAMNNGIALMVTEWGAVNADGNGNVATASVNEWMNFLATNHLSHVNWAVSDKAEGASIINPGANPNGNWSASDLTASGTFVKDIISNWGSSIDVPDDGDDQGDGDNGGGSGNGGSQPGDGDTNPPSAGMAQCEYLVSNRWQGGFQATIKITNVSSQPINGWQVNWSYADGSHVTSLWNAVLTQQYSASNLDWNASIAPNQSVEFGFIGTGNGASSNLSGSICQ</sequence>
<comment type="caution">
    <text evidence="12">The sequence shown here is derived from an EMBL/GenBank/DDBJ whole genome shotgun (WGS) entry which is preliminary data.</text>
</comment>
<feature type="domain" description="CBM2" evidence="11">
    <location>
        <begin position="357"/>
        <end position="455"/>
    </location>
</feature>
<dbReference type="InterPro" id="IPR001919">
    <property type="entry name" value="CBD2"/>
</dbReference>
<evidence type="ECO:0000313" key="13">
    <source>
        <dbReference type="Proteomes" id="UP001201549"/>
    </source>
</evidence>
<feature type="signal peptide" evidence="10">
    <location>
        <begin position="1"/>
        <end position="25"/>
    </location>
</feature>
<dbReference type="Pfam" id="PF00150">
    <property type="entry name" value="Cellulase"/>
    <property type="match status" value="1"/>
</dbReference>
<accession>A0ABT2FK72</accession>
<dbReference type="Gene3D" id="3.20.20.80">
    <property type="entry name" value="Glycosidases"/>
    <property type="match status" value="1"/>
</dbReference>
<evidence type="ECO:0000256" key="2">
    <source>
        <dbReference type="ARBA" id="ARBA00022729"/>
    </source>
</evidence>
<dbReference type="InterPro" id="IPR008965">
    <property type="entry name" value="CBM2/CBM3_carb-bd_dom_sf"/>
</dbReference>
<dbReference type="PROSITE" id="PS00659">
    <property type="entry name" value="GLYCOSYL_HYDROL_F5"/>
    <property type="match status" value="1"/>
</dbReference>
<dbReference type="PANTHER" id="PTHR34142:SF1">
    <property type="entry name" value="GLYCOSIDE HYDROLASE FAMILY 5 DOMAIN-CONTAINING PROTEIN"/>
    <property type="match status" value="1"/>
</dbReference>
<keyword evidence="13" id="KW-1185">Reference proteome</keyword>
<reference evidence="13" key="1">
    <citation type="submission" date="2023-07" db="EMBL/GenBank/DDBJ databases">
        <title>Shewanella mangrovi sp. nov., an acetaldehyde- degrading bacterium isolated from mangrove sediment.</title>
        <authorList>
            <person name="Liu Y."/>
        </authorList>
    </citation>
    <scope>NUCLEOTIDE SEQUENCE [LARGE SCALE GENOMIC DNA]</scope>
    <source>
        <strain evidence="13">C32</strain>
    </source>
</reference>
<feature type="chain" id="PRO_5046900673" description="Endoglucanase" evidence="10">
    <location>
        <begin position="26"/>
        <end position="455"/>
    </location>
</feature>
<dbReference type="RefSeq" id="WP_238896127.1">
    <property type="nucleotide sequence ID" value="NZ_JAKOGG010000005.1"/>
</dbReference>
<name>A0ABT2FK72_9GAMM</name>
<evidence type="ECO:0000256" key="4">
    <source>
        <dbReference type="ARBA" id="ARBA00023001"/>
    </source>
</evidence>
<evidence type="ECO:0000256" key="3">
    <source>
        <dbReference type="ARBA" id="ARBA00022801"/>
    </source>
</evidence>
<evidence type="ECO:0000256" key="1">
    <source>
        <dbReference type="ARBA" id="ARBA00000966"/>
    </source>
</evidence>
<keyword evidence="4 8" id="KW-0136">Cellulose degradation</keyword>
<evidence type="ECO:0000256" key="5">
    <source>
        <dbReference type="ARBA" id="ARBA00023277"/>
    </source>
</evidence>
<dbReference type="Gene3D" id="2.60.40.290">
    <property type="match status" value="1"/>
</dbReference>
<evidence type="ECO:0000256" key="6">
    <source>
        <dbReference type="ARBA" id="ARBA00023295"/>
    </source>
</evidence>
<evidence type="ECO:0000256" key="10">
    <source>
        <dbReference type="SAM" id="SignalP"/>
    </source>
</evidence>
<dbReference type="InterPro" id="IPR017853">
    <property type="entry name" value="GH"/>
</dbReference>
<feature type="region of interest" description="Disordered" evidence="9">
    <location>
        <begin position="323"/>
        <end position="361"/>
    </location>
</feature>
<dbReference type="InterPro" id="IPR018087">
    <property type="entry name" value="Glyco_hydro_5_CS"/>
</dbReference>
<feature type="compositionally biased region" description="Acidic residues" evidence="9">
    <location>
        <begin position="326"/>
        <end position="335"/>
    </location>
</feature>
<dbReference type="EMBL" id="JAKOGG010000005">
    <property type="protein sequence ID" value="MCS4556735.1"/>
    <property type="molecule type" value="Genomic_DNA"/>
</dbReference>
<keyword evidence="7 8" id="KW-0624">Polysaccharide degradation</keyword>
<protein>
    <recommendedName>
        <fullName evidence="8">Endoglucanase</fullName>
        <ecNumber evidence="8">3.2.1.4</ecNumber>
    </recommendedName>
</protein>
<evidence type="ECO:0000313" key="12">
    <source>
        <dbReference type="EMBL" id="MCS4556735.1"/>
    </source>
</evidence>
<dbReference type="SMART" id="SM00637">
    <property type="entry name" value="CBD_II"/>
    <property type="match status" value="1"/>
</dbReference>
<keyword evidence="2 10" id="KW-0732">Signal</keyword>
<comment type="similarity">
    <text evidence="8">Belongs to the glycosyl hydrolase 5 (cellulase A) family.</text>
</comment>
<evidence type="ECO:0000256" key="7">
    <source>
        <dbReference type="ARBA" id="ARBA00023326"/>
    </source>
</evidence>
<keyword evidence="6 8" id="KW-0326">Glycosidase</keyword>
<evidence type="ECO:0000256" key="8">
    <source>
        <dbReference type="RuleBase" id="RU361153"/>
    </source>
</evidence>
<organism evidence="12 13">
    <name type="scientific">Shewanella electrica</name>
    <dbReference type="NCBI Taxonomy" id="515560"/>
    <lineage>
        <taxon>Bacteria</taxon>
        <taxon>Pseudomonadati</taxon>
        <taxon>Pseudomonadota</taxon>
        <taxon>Gammaproteobacteria</taxon>
        <taxon>Alteromonadales</taxon>
        <taxon>Shewanellaceae</taxon>
        <taxon>Shewanella</taxon>
    </lineage>
</organism>
<feature type="compositionally biased region" description="Gly residues" evidence="9">
    <location>
        <begin position="336"/>
        <end position="349"/>
    </location>
</feature>
<dbReference type="EC" id="3.2.1.4" evidence="8"/>
<dbReference type="SUPFAM" id="SSF49384">
    <property type="entry name" value="Carbohydrate-binding domain"/>
    <property type="match status" value="1"/>
</dbReference>
<dbReference type="InterPro" id="IPR012291">
    <property type="entry name" value="CBM2_carb-bd_dom_sf"/>
</dbReference>
<evidence type="ECO:0000259" key="11">
    <source>
        <dbReference type="PROSITE" id="PS51173"/>
    </source>
</evidence>